<dbReference type="EC" id="2.3.1.39" evidence="1 6"/>
<dbReference type="RefSeq" id="WP_284460503.1">
    <property type="nucleotide sequence ID" value="NZ_JAVDQY010000001.1"/>
</dbReference>
<dbReference type="GO" id="GO:0004314">
    <property type="term" value="F:[acyl-carrier-protein] S-malonyltransferase activity"/>
    <property type="evidence" value="ECO:0007669"/>
    <property type="project" value="UniProtKB-EC"/>
</dbReference>
<sequence>MKTAFLFPGQGSQKPDILSSLLAQESDAGYLSYLTEQILQKSISEIDSSEGLFSTVNVQVNLLIAGVLSAKQLLARGVTADFVAGHSVGAFAAAVVSEVITFQEAVSLVHHRAQLMEKAFPAHYGMAALLGFTENRLIPYLKDHNSRHTPVYLSNINASDQLVVTGKIDSIAILINELEKAGIRKTKLLDVKVPSHCELMTSVSQSLRQQIEQLTLKSPVIPFASNVTGRLLKTADAIGKDLWQSISSPVKWYDATTLIYELGTRIFIEMEPSGVLAKLATEAFPEAEILNMDSKQIDQITVLWNNYQHK</sequence>
<keyword evidence="4 6" id="KW-0012">Acyltransferase</keyword>
<evidence type="ECO:0000256" key="4">
    <source>
        <dbReference type="ARBA" id="ARBA00023315"/>
    </source>
</evidence>
<dbReference type="InterPro" id="IPR016035">
    <property type="entry name" value="Acyl_Trfase/lysoPLipase"/>
</dbReference>
<accession>A0AAE4BZX9</accession>
<comment type="caution">
    <text evidence="9">The sequence shown here is derived from an EMBL/GenBank/DDBJ whole genome shotgun (WGS) entry which is preliminary data.</text>
</comment>
<dbReference type="InterPro" id="IPR016036">
    <property type="entry name" value="Malonyl_transacylase_ACP-bd"/>
</dbReference>
<comment type="catalytic activity">
    <reaction evidence="5 6">
        <text>holo-[ACP] + malonyl-CoA = malonyl-[ACP] + CoA</text>
        <dbReference type="Rhea" id="RHEA:41792"/>
        <dbReference type="Rhea" id="RHEA-COMP:9623"/>
        <dbReference type="Rhea" id="RHEA-COMP:9685"/>
        <dbReference type="ChEBI" id="CHEBI:57287"/>
        <dbReference type="ChEBI" id="CHEBI:57384"/>
        <dbReference type="ChEBI" id="CHEBI:64479"/>
        <dbReference type="ChEBI" id="CHEBI:78449"/>
        <dbReference type="EC" id="2.3.1.39"/>
    </reaction>
</comment>
<evidence type="ECO:0000256" key="1">
    <source>
        <dbReference type="ARBA" id="ARBA00013258"/>
    </source>
</evidence>
<feature type="domain" description="Malonyl-CoA:ACP transacylase (MAT)" evidence="8">
    <location>
        <begin position="6"/>
        <end position="292"/>
    </location>
</feature>
<evidence type="ECO:0000313" key="11">
    <source>
        <dbReference type="Proteomes" id="UP001184861"/>
    </source>
</evidence>
<gene>
    <name evidence="9" type="ORF">J2787_000371</name>
    <name evidence="10" type="ORF">J2787_000404</name>
</gene>
<evidence type="ECO:0000256" key="6">
    <source>
        <dbReference type="PIRNR" id="PIRNR000446"/>
    </source>
</evidence>
<evidence type="ECO:0000256" key="3">
    <source>
        <dbReference type="ARBA" id="ARBA00022679"/>
    </source>
</evidence>
<dbReference type="Pfam" id="PF00698">
    <property type="entry name" value="Acyl_transf_1"/>
    <property type="match status" value="1"/>
</dbReference>
<evidence type="ECO:0000256" key="5">
    <source>
        <dbReference type="ARBA" id="ARBA00048462"/>
    </source>
</evidence>
<name>A0AAE4BZX9_9FLAO</name>
<evidence type="ECO:0000256" key="7">
    <source>
        <dbReference type="PIRSR" id="PIRSR000446-1"/>
    </source>
</evidence>
<dbReference type="InterPro" id="IPR001227">
    <property type="entry name" value="Ac_transferase_dom_sf"/>
</dbReference>
<dbReference type="SUPFAM" id="SSF52151">
    <property type="entry name" value="FabD/lysophospholipase-like"/>
    <property type="match status" value="1"/>
</dbReference>
<dbReference type="GO" id="GO:0006633">
    <property type="term" value="P:fatty acid biosynthetic process"/>
    <property type="evidence" value="ECO:0007669"/>
    <property type="project" value="TreeGrafter"/>
</dbReference>
<dbReference type="Proteomes" id="UP001184861">
    <property type="component" value="Unassembled WGS sequence"/>
</dbReference>
<dbReference type="PANTHER" id="PTHR42681">
    <property type="entry name" value="MALONYL-COA-ACYL CARRIER PROTEIN TRANSACYLASE, MITOCHONDRIAL"/>
    <property type="match status" value="1"/>
</dbReference>
<evidence type="ECO:0000259" key="8">
    <source>
        <dbReference type="SMART" id="SM00827"/>
    </source>
</evidence>
<feature type="active site" evidence="7">
    <location>
        <position position="196"/>
    </location>
</feature>
<organism evidence="9 11">
    <name type="scientific">Chryseobacterium rhizosphaerae</name>
    <dbReference type="NCBI Taxonomy" id="395937"/>
    <lineage>
        <taxon>Bacteria</taxon>
        <taxon>Pseudomonadati</taxon>
        <taxon>Bacteroidota</taxon>
        <taxon>Flavobacteriia</taxon>
        <taxon>Flavobacteriales</taxon>
        <taxon>Weeksellaceae</taxon>
        <taxon>Chryseobacterium group</taxon>
        <taxon>Chryseobacterium</taxon>
    </lineage>
</organism>
<dbReference type="PIRSF" id="PIRSF000446">
    <property type="entry name" value="Mct"/>
    <property type="match status" value="1"/>
</dbReference>
<dbReference type="InterPro" id="IPR024925">
    <property type="entry name" value="Malonyl_CoA-ACP_transAc"/>
</dbReference>
<dbReference type="Gene3D" id="3.30.70.250">
    <property type="entry name" value="Malonyl-CoA ACP transacylase, ACP-binding"/>
    <property type="match status" value="1"/>
</dbReference>
<dbReference type="SUPFAM" id="SSF55048">
    <property type="entry name" value="Probable ACP-binding domain of malonyl-CoA ACP transacylase"/>
    <property type="match status" value="1"/>
</dbReference>
<reference evidence="9" key="1">
    <citation type="submission" date="2023-07" db="EMBL/GenBank/DDBJ databases">
        <title>Sorghum-associated microbial communities from plants grown in Nebraska, USA.</title>
        <authorList>
            <person name="Schachtman D."/>
        </authorList>
    </citation>
    <scope>NUCLEOTIDE SEQUENCE</scope>
    <source>
        <strain evidence="9">DS2360</strain>
    </source>
</reference>
<feature type="active site" evidence="7">
    <location>
        <position position="87"/>
    </location>
</feature>
<protein>
    <recommendedName>
        <fullName evidence="2 6">Malonyl CoA-acyl carrier protein transacylase</fullName>
        <ecNumber evidence="1 6">2.3.1.39</ecNumber>
    </recommendedName>
</protein>
<dbReference type="EMBL" id="JAVDQY010000001">
    <property type="protein sequence ID" value="MDR6525001.1"/>
    <property type="molecule type" value="Genomic_DNA"/>
</dbReference>
<dbReference type="EMBL" id="JAVDQY010000001">
    <property type="protein sequence ID" value="MDR6525034.1"/>
    <property type="molecule type" value="Genomic_DNA"/>
</dbReference>
<dbReference type="GO" id="GO:0005829">
    <property type="term" value="C:cytosol"/>
    <property type="evidence" value="ECO:0007669"/>
    <property type="project" value="TreeGrafter"/>
</dbReference>
<dbReference type="PANTHER" id="PTHR42681:SF1">
    <property type="entry name" value="MALONYL-COA-ACYL CARRIER PROTEIN TRANSACYLASE, MITOCHONDRIAL"/>
    <property type="match status" value="1"/>
</dbReference>
<evidence type="ECO:0000313" key="9">
    <source>
        <dbReference type="EMBL" id="MDR6525001.1"/>
    </source>
</evidence>
<dbReference type="SMART" id="SM00827">
    <property type="entry name" value="PKS_AT"/>
    <property type="match status" value="1"/>
</dbReference>
<evidence type="ECO:0000256" key="2">
    <source>
        <dbReference type="ARBA" id="ARBA00018953"/>
    </source>
</evidence>
<dbReference type="InterPro" id="IPR014043">
    <property type="entry name" value="Acyl_transferase_dom"/>
</dbReference>
<dbReference type="InterPro" id="IPR050858">
    <property type="entry name" value="Mal-CoA-ACP_Trans/PKS_FabD"/>
</dbReference>
<dbReference type="Gene3D" id="3.40.366.10">
    <property type="entry name" value="Malonyl-Coenzyme A Acyl Carrier Protein, domain 2"/>
    <property type="match status" value="1"/>
</dbReference>
<keyword evidence="3 6" id="KW-0808">Transferase</keyword>
<proteinExistence type="inferred from homology"/>
<evidence type="ECO:0000313" key="10">
    <source>
        <dbReference type="EMBL" id="MDR6525034.1"/>
    </source>
</evidence>
<comment type="similarity">
    <text evidence="6">Belongs to the fabD family.</text>
</comment>
<dbReference type="AlphaFoldDB" id="A0AAE4BZX9"/>